<feature type="domain" description="WH2" evidence="1">
    <location>
        <begin position="60"/>
        <end position="79"/>
    </location>
</feature>
<dbReference type="RefSeq" id="WP_412708711.1">
    <property type="nucleotide sequence ID" value="NZ_BAABMM010000051.1"/>
</dbReference>
<reference evidence="2 3" key="1">
    <citation type="journal article" date="2024" name="Microbiol. Immunol.">
        <title>Discovery of a novel spotted fever group Rickettsia, 'Candidatus Rickettsia kedanie,' in unfed larval chigger mites, Leptotrombidium scutellare.</title>
        <authorList>
            <person name="Ogawa M."/>
            <person name="Matsutani M."/>
            <person name="Katayama T."/>
            <person name="Takada N."/>
            <person name="Noda S."/>
            <person name="Takahashi M."/>
            <person name="Kageyama D."/>
            <person name="Hanaoka N."/>
            <person name="Ebihara H."/>
        </authorList>
    </citation>
    <scope>NUCLEOTIDE SEQUENCE [LARGE SCALE GENOMIC DNA]</scope>
    <source>
        <strain evidence="2 3">KNCP2-13</strain>
    </source>
</reference>
<accession>A0ABP9U0Y6</accession>
<organism evidence="2 3">
    <name type="scientific">Candidatus Rickettsia kedanie</name>
    <dbReference type="NCBI Taxonomy" id="3115352"/>
    <lineage>
        <taxon>Bacteria</taxon>
        <taxon>Pseudomonadati</taxon>
        <taxon>Pseudomonadota</taxon>
        <taxon>Alphaproteobacteria</taxon>
        <taxon>Rickettsiales</taxon>
        <taxon>Rickettsiaceae</taxon>
        <taxon>Rickettsieae</taxon>
        <taxon>Rickettsia</taxon>
        <taxon>spotted fever group</taxon>
    </lineage>
</organism>
<dbReference type="Pfam" id="PF02205">
    <property type="entry name" value="WH2"/>
    <property type="match status" value="1"/>
</dbReference>
<gene>
    <name evidence="2" type="ORF">KNCP2_14040</name>
</gene>
<keyword evidence="3" id="KW-1185">Reference proteome</keyword>
<dbReference type="Proteomes" id="UP001628124">
    <property type="component" value="Unassembled WGS sequence"/>
</dbReference>
<dbReference type="InterPro" id="IPR003124">
    <property type="entry name" value="WH2_dom"/>
</dbReference>
<evidence type="ECO:0000313" key="2">
    <source>
        <dbReference type="EMBL" id="GAA5253114.1"/>
    </source>
</evidence>
<evidence type="ECO:0000313" key="3">
    <source>
        <dbReference type="Proteomes" id="UP001628124"/>
    </source>
</evidence>
<dbReference type="EMBL" id="BAABMM010000051">
    <property type="protein sequence ID" value="GAA5253114.1"/>
    <property type="molecule type" value="Genomic_DNA"/>
</dbReference>
<dbReference type="PROSITE" id="PS51082">
    <property type="entry name" value="WH2"/>
    <property type="match status" value="1"/>
</dbReference>
<sequence>MLTVTLDAKAQPAIEPNPSFLFGKDSAGISTNIPAPTISPVIPSMLNFVSDTSGGGKSENRSALFESIRNFGKNMLKKVKQESKPKTQEKPITIEELQYLYQNDPKEQVEQVYNGFSI</sequence>
<protein>
    <recommendedName>
        <fullName evidence="1">WH2 domain-containing protein</fullName>
    </recommendedName>
</protein>
<proteinExistence type="predicted"/>
<name>A0ABP9U0Y6_9RICK</name>
<evidence type="ECO:0000259" key="1">
    <source>
        <dbReference type="PROSITE" id="PS51082"/>
    </source>
</evidence>
<comment type="caution">
    <text evidence="2">The sequence shown here is derived from an EMBL/GenBank/DDBJ whole genome shotgun (WGS) entry which is preliminary data.</text>
</comment>